<keyword evidence="1" id="KW-0732">Signal</keyword>
<dbReference type="EMBL" id="FUXI01000042">
    <property type="protein sequence ID" value="SKA12516.1"/>
    <property type="molecule type" value="Genomic_DNA"/>
</dbReference>
<dbReference type="Pfam" id="PF12010">
    <property type="entry name" value="DUF3502"/>
    <property type="match status" value="1"/>
</dbReference>
<protein>
    <submittedName>
        <fullName evidence="3">Putative aldouronate transport system substrate-binding protein</fullName>
    </submittedName>
</protein>
<feature type="chain" id="PRO_5039145437" evidence="1">
    <location>
        <begin position="25"/>
        <end position="484"/>
    </location>
</feature>
<feature type="signal peptide" evidence="1">
    <location>
        <begin position="1"/>
        <end position="24"/>
    </location>
</feature>
<evidence type="ECO:0000313" key="4">
    <source>
        <dbReference type="Proteomes" id="UP000190328"/>
    </source>
</evidence>
<name>A0A1T4R9L8_9ENTE</name>
<dbReference type="STRING" id="263852.SAMN02745116_02496"/>
<evidence type="ECO:0000259" key="2">
    <source>
        <dbReference type="Pfam" id="PF12010"/>
    </source>
</evidence>
<proteinExistence type="predicted"/>
<organism evidence="3 4">
    <name type="scientific">Pilibacter termitis</name>
    <dbReference type="NCBI Taxonomy" id="263852"/>
    <lineage>
        <taxon>Bacteria</taxon>
        <taxon>Bacillati</taxon>
        <taxon>Bacillota</taxon>
        <taxon>Bacilli</taxon>
        <taxon>Lactobacillales</taxon>
        <taxon>Enterococcaceae</taxon>
        <taxon>Pilibacter</taxon>
    </lineage>
</organism>
<gene>
    <name evidence="3" type="ORF">SAMN02745116_02496</name>
</gene>
<dbReference type="PANTHER" id="PTHR43649">
    <property type="entry name" value="ARABINOSE-BINDING PROTEIN-RELATED"/>
    <property type="match status" value="1"/>
</dbReference>
<feature type="domain" description="DUF3502" evidence="2">
    <location>
        <begin position="413"/>
        <end position="481"/>
    </location>
</feature>
<evidence type="ECO:0000256" key="1">
    <source>
        <dbReference type="SAM" id="SignalP"/>
    </source>
</evidence>
<evidence type="ECO:0000313" key="3">
    <source>
        <dbReference type="EMBL" id="SKA12516.1"/>
    </source>
</evidence>
<dbReference type="Gene3D" id="3.40.190.10">
    <property type="entry name" value="Periplasmic binding protein-like II"/>
    <property type="match status" value="3"/>
</dbReference>
<dbReference type="InterPro" id="IPR022627">
    <property type="entry name" value="DUF3502"/>
</dbReference>
<accession>A0A1T4R9L8</accession>
<reference evidence="3 4" key="1">
    <citation type="submission" date="2017-02" db="EMBL/GenBank/DDBJ databases">
        <authorList>
            <person name="Peterson S.W."/>
        </authorList>
    </citation>
    <scope>NUCLEOTIDE SEQUENCE [LARGE SCALE GENOMIC DNA]</scope>
    <source>
        <strain evidence="3 4">ATCC BAA-1030</strain>
    </source>
</reference>
<dbReference type="AlphaFoldDB" id="A0A1T4R9L8"/>
<dbReference type="InterPro" id="IPR050490">
    <property type="entry name" value="Bact_solute-bd_prot1"/>
</dbReference>
<dbReference type="PANTHER" id="PTHR43649:SF17">
    <property type="entry name" value="ABC TRANSPORTER SOLUTE BINDING PROTEIN-SUGAR TRANSPORT"/>
    <property type="match status" value="1"/>
</dbReference>
<sequence length="484" mass="54362">MKMKKLFTGAVIGAAAVMALSACGAKKDEGKSAKDGVVELNWYLVGPPVKDLGEVNKELNNYIGEKYKVNVKMNQIDFSDYDQKMMTMINSGEKVDMMFTTYWQLNYAQNARKGIFANLTEMMDDYPELKGMLKEDVLKASEVDGKLYGVPQRTLEKAGGRFICFNKELVDKYKIDVSKVDSVQTLAPVLREVKEKVDFAPWYMAKAEPMTSFDYLAQPLGVEVGTGNPEKIVNRYETEEYKKDIETIAKLREEGMINSDSLTLEGLSGMGARIGNKWFATYWTMTPMDQSIVEEQVGGKVIVNEVKNSAILKSVAYCMVAVGENSDHKKEAMTFLQALNTDQKIANLLRYGIEGKHYTLENGKVKFTDEHKNYDIPGYNFPYDQTKTLQRADAGDDVLKIAAEYNESVINSPALGFSYDSTNTASEIAQMTNVLEEYFHTVGTGSKGAMETLETMNKKLKAAGLDTVQKDMQKQYDEWRAKQK</sequence>
<dbReference type="OrthoDB" id="7936627at2"/>
<keyword evidence="4" id="KW-1185">Reference proteome</keyword>
<dbReference type="RefSeq" id="WP_078808381.1">
    <property type="nucleotide sequence ID" value="NZ_FUXI01000042.1"/>
</dbReference>
<dbReference type="SUPFAM" id="SSF53850">
    <property type="entry name" value="Periplasmic binding protein-like II"/>
    <property type="match status" value="1"/>
</dbReference>
<dbReference type="PROSITE" id="PS51257">
    <property type="entry name" value="PROKAR_LIPOPROTEIN"/>
    <property type="match status" value="1"/>
</dbReference>
<dbReference type="InterPro" id="IPR006059">
    <property type="entry name" value="SBP"/>
</dbReference>
<dbReference type="Proteomes" id="UP000190328">
    <property type="component" value="Unassembled WGS sequence"/>
</dbReference>
<dbReference type="Pfam" id="PF01547">
    <property type="entry name" value="SBP_bac_1"/>
    <property type="match status" value="1"/>
</dbReference>